<gene>
    <name evidence="2" type="ORF">B0T24DRAFT_691576</name>
</gene>
<keyword evidence="1" id="KW-1133">Transmembrane helix</keyword>
<keyword evidence="3" id="KW-1185">Reference proteome</keyword>
<organism evidence="2 3">
    <name type="scientific">Lasiosphaeria ovina</name>
    <dbReference type="NCBI Taxonomy" id="92902"/>
    <lineage>
        <taxon>Eukaryota</taxon>
        <taxon>Fungi</taxon>
        <taxon>Dikarya</taxon>
        <taxon>Ascomycota</taxon>
        <taxon>Pezizomycotina</taxon>
        <taxon>Sordariomycetes</taxon>
        <taxon>Sordariomycetidae</taxon>
        <taxon>Sordariales</taxon>
        <taxon>Lasiosphaeriaceae</taxon>
        <taxon>Lasiosphaeria</taxon>
    </lineage>
</organism>
<protein>
    <submittedName>
        <fullName evidence="2">Uncharacterized protein</fullName>
    </submittedName>
</protein>
<sequence length="470" mass="51737">RERPPTSEDSRLQCPGYLSSFQDTRPASLDLDRQRLDLIFRLGIQTIEDIMEDWGKISAIMAIVALSVNILPLILGPLLRKIFLKLQQLFYRGYRCDAIFWDDLHDRGLNHVPTLQTATSATSELGLIATRPQIPNLVAFFDKVWRAKPQPVARPSYLAPDKNYLRVDADALVAALLVDGTYYGLGSSGSGSDALPLGDSFSFQYGSTVKGQFQRFGAAPSTTAKNTVPDPYIIGRLTGFPQHDSIRRHARGITKNDLKAIAAGYPPFYRRTFTCNSGAPVAHPIRTMRDIHRGAWLVAIGFSRAYLEPVGMYHGGQMGAYRGACGRVLHTLQRLQTAYHDHVGLSTTLDAAVRGVARMNANTSGTALQGCEDNAGIGATLSAPDVAFAMDLFRDFGDGPLIINITTGRDRERADRVLEEAIRAAVSGVYIWWQYVNNASRPLPGWMRDETIRQCPIWIEEGGGVAELGL</sequence>
<feature type="transmembrane region" description="Helical" evidence="1">
    <location>
        <begin position="57"/>
        <end position="79"/>
    </location>
</feature>
<evidence type="ECO:0000256" key="1">
    <source>
        <dbReference type="SAM" id="Phobius"/>
    </source>
</evidence>
<comment type="caution">
    <text evidence="2">The sequence shown here is derived from an EMBL/GenBank/DDBJ whole genome shotgun (WGS) entry which is preliminary data.</text>
</comment>
<reference evidence="2" key="1">
    <citation type="journal article" date="2023" name="Mol. Phylogenet. Evol.">
        <title>Genome-scale phylogeny and comparative genomics of the fungal order Sordariales.</title>
        <authorList>
            <person name="Hensen N."/>
            <person name="Bonometti L."/>
            <person name="Westerberg I."/>
            <person name="Brannstrom I.O."/>
            <person name="Guillou S."/>
            <person name="Cros-Aarteil S."/>
            <person name="Calhoun S."/>
            <person name="Haridas S."/>
            <person name="Kuo A."/>
            <person name="Mondo S."/>
            <person name="Pangilinan J."/>
            <person name="Riley R."/>
            <person name="LaButti K."/>
            <person name="Andreopoulos B."/>
            <person name="Lipzen A."/>
            <person name="Chen C."/>
            <person name="Yan M."/>
            <person name="Daum C."/>
            <person name="Ng V."/>
            <person name="Clum A."/>
            <person name="Steindorff A."/>
            <person name="Ohm R.A."/>
            <person name="Martin F."/>
            <person name="Silar P."/>
            <person name="Natvig D.O."/>
            <person name="Lalanne C."/>
            <person name="Gautier V."/>
            <person name="Ament-Velasquez S.L."/>
            <person name="Kruys A."/>
            <person name="Hutchinson M.I."/>
            <person name="Powell A.J."/>
            <person name="Barry K."/>
            <person name="Miller A.N."/>
            <person name="Grigoriev I.V."/>
            <person name="Debuchy R."/>
            <person name="Gladieux P."/>
            <person name="Hiltunen Thoren M."/>
            <person name="Johannesson H."/>
        </authorList>
    </citation>
    <scope>NUCLEOTIDE SEQUENCE</scope>
    <source>
        <strain evidence="2">CBS 958.72</strain>
    </source>
</reference>
<reference evidence="2" key="2">
    <citation type="submission" date="2023-06" db="EMBL/GenBank/DDBJ databases">
        <authorList>
            <consortium name="Lawrence Berkeley National Laboratory"/>
            <person name="Haridas S."/>
            <person name="Hensen N."/>
            <person name="Bonometti L."/>
            <person name="Westerberg I."/>
            <person name="Brannstrom I.O."/>
            <person name="Guillou S."/>
            <person name="Cros-Aarteil S."/>
            <person name="Calhoun S."/>
            <person name="Kuo A."/>
            <person name="Mondo S."/>
            <person name="Pangilinan J."/>
            <person name="Riley R."/>
            <person name="Labutti K."/>
            <person name="Andreopoulos B."/>
            <person name="Lipzen A."/>
            <person name="Chen C."/>
            <person name="Yanf M."/>
            <person name="Daum C."/>
            <person name="Ng V."/>
            <person name="Clum A."/>
            <person name="Steindorff A."/>
            <person name="Ohm R."/>
            <person name="Martin F."/>
            <person name="Silar P."/>
            <person name="Natvig D."/>
            <person name="Lalanne C."/>
            <person name="Gautier V."/>
            <person name="Ament-Velasquez S.L."/>
            <person name="Kruys A."/>
            <person name="Hutchinson M.I."/>
            <person name="Powell A.J."/>
            <person name="Barry K."/>
            <person name="Miller A.N."/>
            <person name="Grigoriev I.V."/>
            <person name="Debuchy R."/>
            <person name="Gladieux P."/>
            <person name="Thoren M.H."/>
            <person name="Johannesson H."/>
        </authorList>
    </citation>
    <scope>NUCLEOTIDE SEQUENCE</scope>
    <source>
        <strain evidence="2">CBS 958.72</strain>
    </source>
</reference>
<accession>A0AAE0JTV0</accession>
<feature type="non-terminal residue" evidence="2">
    <location>
        <position position="1"/>
    </location>
</feature>
<dbReference type="Proteomes" id="UP001287356">
    <property type="component" value="Unassembled WGS sequence"/>
</dbReference>
<proteinExistence type="predicted"/>
<evidence type="ECO:0000313" key="2">
    <source>
        <dbReference type="EMBL" id="KAK3361653.1"/>
    </source>
</evidence>
<dbReference type="EMBL" id="JAULSN010000011">
    <property type="protein sequence ID" value="KAK3361653.1"/>
    <property type="molecule type" value="Genomic_DNA"/>
</dbReference>
<keyword evidence="1" id="KW-0812">Transmembrane</keyword>
<name>A0AAE0JTV0_9PEZI</name>
<evidence type="ECO:0000313" key="3">
    <source>
        <dbReference type="Proteomes" id="UP001287356"/>
    </source>
</evidence>
<keyword evidence="1" id="KW-0472">Membrane</keyword>
<dbReference type="AlphaFoldDB" id="A0AAE0JTV0"/>